<organism evidence="2">
    <name type="scientific">hydrothermal vent metagenome</name>
    <dbReference type="NCBI Taxonomy" id="652676"/>
    <lineage>
        <taxon>unclassified sequences</taxon>
        <taxon>metagenomes</taxon>
        <taxon>ecological metagenomes</taxon>
    </lineage>
</organism>
<dbReference type="EMBL" id="CZQC01000068">
    <property type="protein sequence ID" value="CUS42609.1"/>
    <property type="molecule type" value="Genomic_DNA"/>
</dbReference>
<accession>A0A160THP2</accession>
<evidence type="ECO:0000313" key="2">
    <source>
        <dbReference type="EMBL" id="CUS42609.1"/>
    </source>
</evidence>
<name>A0A160THP2_9ZZZZ</name>
<sequence>MSTSLLIAIAIVTAFAALAALTFSRWLEQRRLERLRQAVMHSDNMNKACLYGEELSKWLSPEALQFIARVIQYHQEQIQLLGIPPNARTNRAAAMAEEWQNNPPPPLSYPMPKDLKKAQALRQSVVSLLELVKEAYGHQIVETNIARQVIKEGRMLNTRICIGVYQARAQNALKQNSPNQAIHFLKRAEDALRALGELPHDLQELMSALSEEITNLEQQRYETHTSSRLSAETEELAEADEAWKKKNYD</sequence>
<evidence type="ECO:0000256" key="1">
    <source>
        <dbReference type="SAM" id="MobiDB-lite"/>
    </source>
</evidence>
<protein>
    <submittedName>
        <fullName evidence="2">Uncharacterized protein</fullName>
    </submittedName>
</protein>
<dbReference type="AlphaFoldDB" id="A0A160THP2"/>
<proteinExistence type="predicted"/>
<feature type="region of interest" description="Disordered" evidence="1">
    <location>
        <begin position="219"/>
        <end position="249"/>
    </location>
</feature>
<gene>
    <name evidence="2" type="ORF">MGWOODY_Tha2380</name>
</gene>
<reference evidence="2" key="1">
    <citation type="submission" date="2015-10" db="EMBL/GenBank/DDBJ databases">
        <authorList>
            <person name="Gilbert D.G."/>
        </authorList>
    </citation>
    <scope>NUCLEOTIDE SEQUENCE</scope>
</reference>